<dbReference type="Gene3D" id="3.40.50.2300">
    <property type="match status" value="1"/>
</dbReference>
<evidence type="ECO:0000259" key="2">
    <source>
        <dbReference type="PROSITE" id="PS50110"/>
    </source>
</evidence>
<dbReference type="SMART" id="SM00448">
    <property type="entry name" value="REC"/>
    <property type="match status" value="1"/>
</dbReference>
<feature type="domain" description="HTH LytTR-type" evidence="3">
    <location>
        <begin position="145"/>
        <end position="246"/>
    </location>
</feature>
<dbReference type="SUPFAM" id="SSF52172">
    <property type="entry name" value="CheY-like"/>
    <property type="match status" value="1"/>
</dbReference>
<dbReference type="InterPro" id="IPR007492">
    <property type="entry name" value="LytTR_DNA-bd_dom"/>
</dbReference>
<dbReference type="PROSITE" id="PS50930">
    <property type="entry name" value="HTH_LYTTR"/>
    <property type="match status" value="1"/>
</dbReference>
<dbReference type="GO" id="GO:0000156">
    <property type="term" value="F:phosphorelay response regulator activity"/>
    <property type="evidence" value="ECO:0007669"/>
    <property type="project" value="InterPro"/>
</dbReference>
<gene>
    <name evidence="4" type="ORF">BKM63_19300</name>
</gene>
<dbReference type="Pfam" id="PF04397">
    <property type="entry name" value="LytTR"/>
    <property type="match status" value="1"/>
</dbReference>
<organism evidence="4 5">
    <name type="scientific">Flavobacterium johnsoniae</name>
    <name type="common">Cytophaga johnsonae</name>
    <dbReference type="NCBI Taxonomy" id="986"/>
    <lineage>
        <taxon>Bacteria</taxon>
        <taxon>Pseudomonadati</taxon>
        <taxon>Bacteroidota</taxon>
        <taxon>Flavobacteriia</taxon>
        <taxon>Flavobacteriales</taxon>
        <taxon>Flavobacteriaceae</taxon>
        <taxon>Flavobacterium</taxon>
    </lineage>
</organism>
<dbReference type="AlphaFoldDB" id="A0A1J7BN57"/>
<dbReference type="InterPro" id="IPR001789">
    <property type="entry name" value="Sig_transdc_resp-reg_receiver"/>
</dbReference>
<dbReference type="Pfam" id="PF00072">
    <property type="entry name" value="Response_reg"/>
    <property type="match status" value="1"/>
</dbReference>
<evidence type="ECO:0000313" key="5">
    <source>
        <dbReference type="Proteomes" id="UP000182826"/>
    </source>
</evidence>
<name>A0A1J7BN57_FLAJO</name>
<proteinExistence type="predicted"/>
<dbReference type="EMBL" id="MLFK01000010">
    <property type="protein sequence ID" value="OIV40102.1"/>
    <property type="molecule type" value="Genomic_DNA"/>
</dbReference>
<dbReference type="InterPro" id="IPR011006">
    <property type="entry name" value="CheY-like_superfamily"/>
</dbReference>
<keyword evidence="1" id="KW-0597">Phosphoprotein</keyword>
<keyword evidence="4" id="KW-0238">DNA-binding</keyword>
<feature type="domain" description="Response regulatory" evidence="2">
    <location>
        <begin position="5"/>
        <end position="119"/>
    </location>
</feature>
<dbReference type="GO" id="GO:0003677">
    <property type="term" value="F:DNA binding"/>
    <property type="evidence" value="ECO:0007669"/>
    <property type="project" value="UniProtKB-KW"/>
</dbReference>
<keyword evidence="5" id="KW-1185">Reference proteome</keyword>
<sequence>MMIYKTIIIEDEHRLREALSIMLEMVSNDTIQIIGYAESVDEAKKMIDRLKPDLVFMDIMLKDGTGFEVLQGLSFHSFHLIFTTAFEQHAVNAFKYSAIDYLLKPIDPLELKMAIERIAVLEEKVLEKQQLAELQTNLSKTPDRLVLPTQEAMYVVKLDQILRCETSGSYTTFFLTDGRKIMVSKPLKNYEDILLSPMFFRVHQSHLINVNSILSYSREGMVHMNDKSVVPISRGKKEQFFKLMKDEI</sequence>
<protein>
    <submittedName>
        <fullName evidence="4">DNA-binding response regulator</fullName>
    </submittedName>
</protein>
<evidence type="ECO:0000259" key="3">
    <source>
        <dbReference type="PROSITE" id="PS50930"/>
    </source>
</evidence>
<dbReference type="PANTHER" id="PTHR37299:SF1">
    <property type="entry name" value="STAGE 0 SPORULATION PROTEIN A HOMOLOG"/>
    <property type="match status" value="1"/>
</dbReference>
<accession>A0A1J7BN57</accession>
<dbReference type="PROSITE" id="PS50110">
    <property type="entry name" value="RESPONSE_REGULATORY"/>
    <property type="match status" value="1"/>
</dbReference>
<reference evidence="4 5" key="1">
    <citation type="submission" date="2016-10" db="EMBL/GenBank/DDBJ databases">
        <title>Draft Genome Sequence of Rhizobacteria Flavobacterium johnsoniae CI04.</title>
        <authorList>
            <person name="Bravo J.I."/>
            <person name="Lozano G.L."/>
            <person name="Handelsman J."/>
        </authorList>
    </citation>
    <scope>NUCLEOTIDE SEQUENCE [LARGE SCALE GENOMIC DNA]</scope>
    <source>
        <strain evidence="4 5">CI04</strain>
    </source>
</reference>
<dbReference type="InterPro" id="IPR046947">
    <property type="entry name" value="LytR-like"/>
</dbReference>
<dbReference type="Gene3D" id="2.40.50.1020">
    <property type="entry name" value="LytTr DNA-binding domain"/>
    <property type="match status" value="1"/>
</dbReference>
<comment type="caution">
    <text evidence="4">The sequence shown here is derived from an EMBL/GenBank/DDBJ whole genome shotgun (WGS) entry which is preliminary data.</text>
</comment>
<dbReference type="PANTHER" id="PTHR37299">
    <property type="entry name" value="TRANSCRIPTIONAL REGULATOR-RELATED"/>
    <property type="match status" value="1"/>
</dbReference>
<dbReference type="SMART" id="SM00850">
    <property type="entry name" value="LytTR"/>
    <property type="match status" value="1"/>
</dbReference>
<dbReference type="OrthoDB" id="2168082at2"/>
<dbReference type="Proteomes" id="UP000182826">
    <property type="component" value="Unassembled WGS sequence"/>
</dbReference>
<evidence type="ECO:0000256" key="1">
    <source>
        <dbReference type="PROSITE-ProRule" id="PRU00169"/>
    </source>
</evidence>
<evidence type="ECO:0000313" key="4">
    <source>
        <dbReference type="EMBL" id="OIV40102.1"/>
    </source>
</evidence>
<feature type="modified residue" description="4-aspartylphosphate" evidence="1">
    <location>
        <position position="58"/>
    </location>
</feature>